<dbReference type="InterPro" id="IPR046347">
    <property type="entry name" value="bZIP_sf"/>
</dbReference>
<reference evidence="5" key="1">
    <citation type="journal article" date="2023" name="Mol. Phylogenet. Evol.">
        <title>Genome-scale phylogeny and comparative genomics of the fungal order Sordariales.</title>
        <authorList>
            <person name="Hensen N."/>
            <person name="Bonometti L."/>
            <person name="Westerberg I."/>
            <person name="Brannstrom I.O."/>
            <person name="Guillou S."/>
            <person name="Cros-Aarteil S."/>
            <person name="Calhoun S."/>
            <person name="Haridas S."/>
            <person name="Kuo A."/>
            <person name="Mondo S."/>
            <person name="Pangilinan J."/>
            <person name="Riley R."/>
            <person name="LaButti K."/>
            <person name="Andreopoulos B."/>
            <person name="Lipzen A."/>
            <person name="Chen C."/>
            <person name="Yan M."/>
            <person name="Daum C."/>
            <person name="Ng V."/>
            <person name="Clum A."/>
            <person name="Steindorff A."/>
            <person name="Ohm R.A."/>
            <person name="Martin F."/>
            <person name="Silar P."/>
            <person name="Natvig D.O."/>
            <person name="Lalanne C."/>
            <person name="Gautier V."/>
            <person name="Ament-Velasquez S.L."/>
            <person name="Kruys A."/>
            <person name="Hutchinson M.I."/>
            <person name="Powell A.J."/>
            <person name="Barry K."/>
            <person name="Miller A.N."/>
            <person name="Grigoriev I.V."/>
            <person name="Debuchy R."/>
            <person name="Gladieux P."/>
            <person name="Hiltunen Thoren M."/>
            <person name="Johannesson H."/>
        </authorList>
    </citation>
    <scope>NUCLEOTIDE SEQUENCE [LARGE SCALE GENOMIC DNA]</scope>
    <source>
        <strain evidence="5">CBS 284.82</strain>
    </source>
</reference>
<comment type="subcellular location">
    <subcellularLocation>
        <location evidence="1">Nucleus</location>
    </subcellularLocation>
</comment>
<keyword evidence="5" id="KW-1185">Reference proteome</keyword>
<evidence type="ECO:0000313" key="5">
    <source>
        <dbReference type="Proteomes" id="UP001303115"/>
    </source>
</evidence>
<accession>A0AAN6SKL4</accession>
<dbReference type="GO" id="GO:0000976">
    <property type="term" value="F:transcription cis-regulatory region binding"/>
    <property type="evidence" value="ECO:0007669"/>
    <property type="project" value="InterPro"/>
</dbReference>
<feature type="non-terminal residue" evidence="4">
    <location>
        <position position="1"/>
    </location>
</feature>
<proteinExistence type="predicted"/>
<dbReference type="PANTHER" id="PTHR40621:SF6">
    <property type="entry name" value="AP-1-LIKE TRANSCRIPTION FACTOR YAP1-RELATED"/>
    <property type="match status" value="1"/>
</dbReference>
<gene>
    <name evidence="4" type="ORF">C8A01DRAFT_21001</name>
</gene>
<dbReference type="GO" id="GO:0001228">
    <property type="term" value="F:DNA-binding transcription activator activity, RNA polymerase II-specific"/>
    <property type="evidence" value="ECO:0007669"/>
    <property type="project" value="TreeGrafter"/>
</dbReference>
<evidence type="ECO:0008006" key="6">
    <source>
        <dbReference type="Google" id="ProtNLM"/>
    </source>
</evidence>
<dbReference type="EMBL" id="MU854692">
    <property type="protein sequence ID" value="KAK4031841.1"/>
    <property type="molecule type" value="Genomic_DNA"/>
</dbReference>
<comment type="caution">
    <text evidence="4">The sequence shown here is derived from an EMBL/GenBank/DDBJ whole genome shotgun (WGS) entry which is preliminary data.</text>
</comment>
<dbReference type="GO" id="GO:0090575">
    <property type="term" value="C:RNA polymerase II transcription regulator complex"/>
    <property type="evidence" value="ECO:0007669"/>
    <property type="project" value="TreeGrafter"/>
</dbReference>
<dbReference type="AlphaFoldDB" id="A0AAN6SKL4"/>
<evidence type="ECO:0000256" key="2">
    <source>
        <dbReference type="ARBA" id="ARBA00023242"/>
    </source>
</evidence>
<dbReference type="SUPFAM" id="SSF57959">
    <property type="entry name" value="Leucine zipper domain"/>
    <property type="match status" value="1"/>
</dbReference>
<keyword evidence="2" id="KW-0539">Nucleus</keyword>
<feature type="region of interest" description="Disordered" evidence="3">
    <location>
        <begin position="57"/>
        <end position="109"/>
    </location>
</feature>
<evidence type="ECO:0000313" key="4">
    <source>
        <dbReference type="EMBL" id="KAK4031841.1"/>
    </source>
</evidence>
<evidence type="ECO:0000256" key="3">
    <source>
        <dbReference type="SAM" id="MobiDB-lite"/>
    </source>
</evidence>
<sequence length="276" mass="29908">RTYRTRKDQYAKSLENEVARLRTIETNLVRETQRLRATVQTLGNCLADYGIDVPTGLGGDEGVSEPDASFAGHHPSGSSHRGKVTQLDVSPHRDGPPVLPRRNAPSGALQVPAIPVTSRHGSARLGDLDPTTVGMEFVLALEAPCLDHIHGDPDNQHQPSGHALTISAHLLFLSPQSPSPPDARTLNEACGRAPASILSRLLTLSTNLALEDEVTPVQAWNHIRCQPHFGGLEVDRLRSLTKKLGEAVKCHGFGTVFKGKVFEKLVREALLDGRSF</sequence>
<dbReference type="CDD" id="cd14688">
    <property type="entry name" value="bZIP_YAP"/>
    <property type="match status" value="1"/>
</dbReference>
<organism evidence="4 5">
    <name type="scientific">Parachaetomium inaequale</name>
    <dbReference type="NCBI Taxonomy" id="2588326"/>
    <lineage>
        <taxon>Eukaryota</taxon>
        <taxon>Fungi</taxon>
        <taxon>Dikarya</taxon>
        <taxon>Ascomycota</taxon>
        <taxon>Pezizomycotina</taxon>
        <taxon>Sordariomycetes</taxon>
        <taxon>Sordariomycetidae</taxon>
        <taxon>Sordariales</taxon>
        <taxon>Chaetomiaceae</taxon>
        <taxon>Parachaetomium</taxon>
    </lineage>
</organism>
<protein>
    <recommendedName>
        <fullName evidence="6">BZIP domain-containing protein</fullName>
    </recommendedName>
</protein>
<dbReference type="Proteomes" id="UP001303115">
    <property type="component" value="Unassembled WGS sequence"/>
</dbReference>
<dbReference type="PANTHER" id="PTHR40621">
    <property type="entry name" value="TRANSCRIPTION FACTOR KAPC-RELATED"/>
    <property type="match status" value="1"/>
</dbReference>
<name>A0AAN6SKL4_9PEZI</name>
<dbReference type="Gene3D" id="1.20.5.170">
    <property type="match status" value="1"/>
</dbReference>
<dbReference type="InterPro" id="IPR050936">
    <property type="entry name" value="AP-1-like"/>
</dbReference>
<evidence type="ECO:0000256" key="1">
    <source>
        <dbReference type="ARBA" id="ARBA00004123"/>
    </source>
</evidence>